<dbReference type="VEuPathDB" id="FungiDB:jhhlp_006267"/>
<dbReference type="Proteomes" id="UP000233524">
    <property type="component" value="Unassembled WGS sequence"/>
</dbReference>
<comment type="similarity">
    <text evidence="2">Belongs to the TMEM19 family.</text>
</comment>
<accession>A0A2N3N5E1</accession>
<gene>
    <name evidence="7" type="ORF">jhhlp_006267</name>
</gene>
<evidence type="ECO:0000256" key="4">
    <source>
        <dbReference type="ARBA" id="ARBA00022989"/>
    </source>
</evidence>
<evidence type="ECO:0000313" key="7">
    <source>
        <dbReference type="EMBL" id="PKS07661.1"/>
    </source>
</evidence>
<keyword evidence="8" id="KW-1185">Reference proteome</keyword>
<keyword evidence="5 6" id="KW-0472">Membrane</keyword>
<evidence type="ECO:0000313" key="8">
    <source>
        <dbReference type="Proteomes" id="UP000233524"/>
    </source>
</evidence>
<dbReference type="EMBL" id="NLAX01000701">
    <property type="protein sequence ID" value="PKS07661.1"/>
    <property type="molecule type" value="Genomic_DNA"/>
</dbReference>
<feature type="transmembrane region" description="Helical" evidence="6">
    <location>
        <begin position="353"/>
        <end position="373"/>
    </location>
</feature>
<proteinExistence type="inferred from homology"/>
<feature type="transmembrane region" description="Helical" evidence="6">
    <location>
        <begin position="227"/>
        <end position="251"/>
    </location>
</feature>
<protein>
    <submittedName>
        <fullName evidence="7">Uncharacterized protein</fullName>
    </submittedName>
</protein>
<dbReference type="OrthoDB" id="30881at2759"/>
<evidence type="ECO:0000256" key="5">
    <source>
        <dbReference type="ARBA" id="ARBA00023136"/>
    </source>
</evidence>
<dbReference type="STRING" id="41688.A0A2N3N5E1"/>
<comment type="subcellular location">
    <subcellularLocation>
        <location evidence="1">Membrane</location>
        <topology evidence="1">Multi-pass membrane protein</topology>
    </subcellularLocation>
</comment>
<dbReference type="PANTHER" id="PTHR13353">
    <property type="entry name" value="TRANSMEMBRANE PROTEIN 19"/>
    <property type="match status" value="1"/>
</dbReference>
<dbReference type="AlphaFoldDB" id="A0A2N3N5E1"/>
<feature type="transmembrane region" description="Helical" evidence="6">
    <location>
        <begin position="43"/>
        <end position="61"/>
    </location>
</feature>
<evidence type="ECO:0000256" key="6">
    <source>
        <dbReference type="SAM" id="Phobius"/>
    </source>
</evidence>
<dbReference type="Pfam" id="PF01940">
    <property type="entry name" value="DUF92"/>
    <property type="match status" value="1"/>
</dbReference>
<evidence type="ECO:0000256" key="3">
    <source>
        <dbReference type="ARBA" id="ARBA00022692"/>
    </source>
</evidence>
<keyword evidence="3 6" id="KW-0812">Transmembrane</keyword>
<feature type="transmembrane region" description="Helical" evidence="6">
    <location>
        <begin position="181"/>
        <end position="204"/>
    </location>
</feature>
<organism evidence="7 8">
    <name type="scientific">Lomentospora prolificans</name>
    <dbReference type="NCBI Taxonomy" id="41688"/>
    <lineage>
        <taxon>Eukaryota</taxon>
        <taxon>Fungi</taxon>
        <taxon>Dikarya</taxon>
        <taxon>Ascomycota</taxon>
        <taxon>Pezizomycotina</taxon>
        <taxon>Sordariomycetes</taxon>
        <taxon>Hypocreomycetidae</taxon>
        <taxon>Microascales</taxon>
        <taxon>Microascaceae</taxon>
        <taxon>Lomentospora</taxon>
    </lineage>
</organism>
<name>A0A2N3N5E1_9PEZI</name>
<reference evidence="7 8" key="1">
    <citation type="journal article" date="2017" name="G3 (Bethesda)">
        <title>First Draft Genome Sequence of the Pathogenic Fungus Lomentospora prolificans (Formerly Scedosporium prolificans).</title>
        <authorList>
            <person name="Luo R."/>
            <person name="Zimin A."/>
            <person name="Workman R."/>
            <person name="Fan Y."/>
            <person name="Pertea G."/>
            <person name="Grossman N."/>
            <person name="Wear M.P."/>
            <person name="Jia B."/>
            <person name="Miller H."/>
            <person name="Casadevall A."/>
            <person name="Timp W."/>
            <person name="Zhang S.X."/>
            <person name="Salzberg S.L."/>
        </authorList>
    </citation>
    <scope>NUCLEOTIDE SEQUENCE [LARGE SCALE GENOMIC DNA]</scope>
    <source>
        <strain evidence="7 8">JHH-5317</strain>
    </source>
</reference>
<dbReference type="GO" id="GO:0016020">
    <property type="term" value="C:membrane"/>
    <property type="evidence" value="ECO:0007669"/>
    <property type="project" value="UniProtKB-SubCell"/>
</dbReference>
<evidence type="ECO:0000256" key="1">
    <source>
        <dbReference type="ARBA" id="ARBA00004141"/>
    </source>
</evidence>
<sequence>MKPYIAIPATLALIYRAWSHKSLTPGGILAAALTASAHAYHPWSLPFALLCIFFLAGTRATKVKKDIKATLTIPSKGTSGGEGPRTHVQVLANSLVASILSILHAFQLHRRELLLTDPSKSSDGCCYPWRGDLLLVGIIAHYAAVTADTLSSELGILSKSPPRLITSFTFRQVPPGTNGGVSLTGTLAGALGSALIALSSTLLLPTCNDSSSLGSYENGAWTLQRRFIFAAAITLWGTLGSLLDSILGGLLQRTVKDRRTGKIVEGEGGERVLILSESTHTPLSPIESAVFSGEGEHAVEHTDATISTGYEANKDVLKNRFDAKVRHRRASFGDELPSRVIESGFDLLDNNQVNLLMACTMTVGSMVAAGYLWDVPLNTILPY</sequence>
<comment type="caution">
    <text evidence="7">The sequence shown here is derived from an EMBL/GenBank/DDBJ whole genome shotgun (WGS) entry which is preliminary data.</text>
</comment>
<keyword evidence="4 6" id="KW-1133">Transmembrane helix</keyword>
<dbReference type="InterPro" id="IPR002794">
    <property type="entry name" value="DUF92_TMEM19"/>
</dbReference>
<evidence type="ECO:0000256" key="2">
    <source>
        <dbReference type="ARBA" id="ARBA00009012"/>
    </source>
</evidence>
<dbReference type="InParanoid" id="A0A2N3N5E1"/>
<dbReference type="PANTHER" id="PTHR13353:SF5">
    <property type="entry name" value="TRANSMEMBRANE PROTEIN 19"/>
    <property type="match status" value="1"/>
</dbReference>